<dbReference type="GO" id="GO:0003700">
    <property type="term" value="F:DNA-binding transcription factor activity"/>
    <property type="evidence" value="ECO:0007669"/>
    <property type="project" value="TreeGrafter"/>
</dbReference>
<dbReference type="GO" id="GO:0005829">
    <property type="term" value="C:cytosol"/>
    <property type="evidence" value="ECO:0007669"/>
    <property type="project" value="TreeGrafter"/>
</dbReference>
<dbReference type="PANTHER" id="PTHR46797:SF24">
    <property type="entry name" value="DNA-BINDING PHAGE PROTEIN"/>
    <property type="match status" value="1"/>
</dbReference>
<dbReference type="PANTHER" id="PTHR46797">
    <property type="entry name" value="HTH-TYPE TRANSCRIPTIONAL REGULATOR"/>
    <property type="match status" value="1"/>
</dbReference>
<dbReference type="Pfam" id="PF01381">
    <property type="entry name" value="HTH_3"/>
    <property type="match status" value="1"/>
</dbReference>
<dbReference type="CDD" id="cd00093">
    <property type="entry name" value="HTH_XRE"/>
    <property type="match status" value="1"/>
</dbReference>
<dbReference type="Gene3D" id="1.10.260.40">
    <property type="entry name" value="lambda repressor-like DNA-binding domains"/>
    <property type="match status" value="1"/>
</dbReference>
<dbReference type="RefSeq" id="WP_113824427.1">
    <property type="nucleotide sequence ID" value="NZ_QOCE01000038.1"/>
</dbReference>
<dbReference type="SMART" id="SM00530">
    <property type="entry name" value="HTH_XRE"/>
    <property type="match status" value="1"/>
</dbReference>
<evidence type="ECO:0000313" key="4">
    <source>
        <dbReference type="Proteomes" id="UP000252706"/>
    </source>
</evidence>
<evidence type="ECO:0000256" key="1">
    <source>
        <dbReference type="ARBA" id="ARBA00023125"/>
    </source>
</evidence>
<dbReference type="AlphaFoldDB" id="A0A366WVA9"/>
<dbReference type="InterPro" id="IPR050807">
    <property type="entry name" value="TransReg_Diox_bact_type"/>
</dbReference>
<proteinExistence type="predicted"/>
<dbReference type="PROSITE" id="PS50943">
    <property type="entry name" value="HTH_CROC1"/>
    <property type="match status" value="1"/>
</dbReference>
<keyword evidence="1" id="KW-0238">DNA-binding</keyword>
<evidence type="ECO:0000313" key="3">
    <source>
        <dbReference type="EMBL" id="RBW52711.1"/>
    </source>
</evidence>
<organism evidence="3 4">
    <name type="scientific">Phaeobacter gallaeciensis</name>
    <dbReference type="NCBI Taxonomy" id="60890"/>
    <lineage>
        <taxon>Bacteria</taxon>
        <taxon>Pseudomonadati</taxon>
        <taxon>Pseudomonadota</taxon>
        <taxon>Alphaproteobacteria</taxon>
        <taxon>Rhodobacterales</taxon>
        <taxon>Roseobacteraceae</taxon>
        <taxon>Phaeobacter</taxon>
    </lineage>
</organism>
<dbReference type="InterPro" id="IPR001387">
    <property type="entry name" value="Cro/C1-type_HTH"/>
</dbReference>
<dbReference type="InterPro" id="IPR010982">
    <property type="entry name" value="Lambda_DNA-bd_dom_sf"/>
</dbReference>
<protein>
    <submittedName>
        <fullName evidence="3">Transcriptional regulator</fullName>
    </submittedName>
</protein>
<accession>A0A366WVA9</accession>
<evidence type="ECO:0000259" key="2">
    <source>
        <dbReference type="PROSITE" id="PS50943"/>
    </source>
</evidence>
<gene>
    <name evidence="3" type="ORF">DS909_15795</name>
</gene>
<feature type="domain" description="HTH cro/C1-type" evidence="2">
    <location>
        <begin position="12"/>
        <end position="66"/>
    </location>
</feature>
<dbReference type="GO" id="GO:0003677">
    <property type="term" value="F:DNA binding"/>
    <property type="evidence" value="ECO:0007669"/>
    <property type="project" value="UniProtKB-KW"/>
</dbReference>
<dbReference type="SUPFAM" id="SSF47413">
    <property type="entry name" value="lambda repressor-like DNA-binding domains"/>
    <property type="match status" value="1"/>
</dbReference>
<dbReference type="OrthoDB" id="9797172at2"/>
<comment type="caution">
    <text evidence="3">The sequence shown here is derived from an EMBL/GenBank/DDBJ whole genome shotgun (WGS) entry which is preliminary data.</text>
</comment>
<dbReference type="Proteomes" id="UP000252706">
    <property type="component" value="Unassembled WGS sequence"/>
</dbReference>
<reference evidence="3 4" key="1">
    <citation type="submission" date="2018-07" db="EMBL/GenBank/DDBJ databases">
        <title>Modular assembly of carbohydrate-degrading microbial communities in the ocean.</title>
        <authorList>
            <person name="Enke T.N."/>
            <person name="Datta M.S."/>
            <person name="Schwartzman J.A."/>
            <person name="Cermak N."/>
            <person name="Schmitz D.A."/>
            <person name="Barrere J."/>
            <person name="Cordero O.X."/>
        </authorList>
    </citation>
    <scope>NUCLEOTIDE SEQUENCE [LARGE SCALE GENOMIC DNA]</scope>
    <source>
        <strain evidence="3 4">C3M10</strain>
    </source>
</reference>
<sequence>METVDTLVGQRIRAKRLSAGMSQAELGRAIGVRFQQVQKYESGVNRVSASRLWAIAEVLDVHVSHFFEGIRPSKTGTIDGSAPPKDDLDFLKDQDAMELVSIYRGLRATHRHAVLSFVRSLTQDDKKEELSAVT</sequence>
<dbReference type="EMBL" id="QOCE01000038">
    <property type="protein sequence ID" value="RBW52711.1"/>
    <property type="molecule type" value="Genomic_DNA"/>
</dbReference>
<name>A0A366WVA9_9RHOB</name>